<dbReference type="Gene3D" id="3.30.470.20">
    <property type="entry name" value="ATP-grasp fold, B domain"/>
    <property type="match status" value="1"/>
</dbReference>
<keyword evidence="12" id="KW-0436">Ligase</keyword>
<dbReference type="NCBIfam" id="NF010623">
    <property type="entry name" value="PRK14016.1"/>
    <property type="match status" value="1"/>
</dbReference>
<accession>A0ABW0KMP1</accession>
<keyword evidence="10" id="KW-0547">Nucleotide-binding</keyword>
<evidence type="ECO:0000256" key="4">
    <source>
        <dbReference type="ARBA" id="ARBA00012968"/>
    </source>
</evidence>
<comment type="catalytic activity">
    <reaction evidence="9">
        <text>[L-4-(L-arginin-2-N-yl)aspartate](n) + L-aspartate + ATP = [L-4-(L-arginin-2-N-yl)aspartate](n)-L-aspartate + ADP + phosphate + H(+)</text>
        <dbReference type="Rhea" id="RHEA:13277"/>
        <dbReference type="Rhea" id="RHEA-COMP:13728"/>
        <dbReference type="Rhea" id="RHEA-COMP:13733"/>
        <dbReference type="ChEBI" id="CHEBI:15378"/>
        <dbReference type="ChEBI" id="CHEBI:29991"/>
        <dbReference type="ChEBI" id="CHEBI:30616"/>
        <dbReference type="ChEBI" id="CHEBI:43474"/>
        <dbReference type="ChEBI" id="CHEBI:137986"/>
        <dbReference type="ChEBI" id="CHEBI:137990"/>
        <dbReference type="ChEBI" id="CHEBI:456216"/>
        <dbReference type="EC" id="6.3.2.29"/>
    </reaction>
</comment>
<evidence type="ECO:0000256" key="7">
    <source>
        <dbReference type="ARBA" id="ARBA00031353"/>
    </source>
</evidence>
<dbReference type="EC" id="6.3.2.29" evidence="5"/>
<evidence type="ECO:0000256" key="2">
    <source>
        <dbReference type="ARBA" id="ARBA00009060"/>
    </source>
</evidence>
<evidence type="ECO:0000256" key="9">
    <source>
        <dbReference type="ARBA" id="ARBA00048425"/>
    </source>
</evidence>
<dbReference type="Pfam" id="PF08245">
    <property type="entry name" value="Mur_ligase_M"/>
    <property type="match status" value="1"/>
</dbReference>
<evidence type="ECO:0000313" key="12">
    <source>
        <dbReference type="EMBL" id="MFC5453907.1"/>
    </source>
</evidence>
<evidence type="ECO:0000256" key="5">
    <source>
        <dbReference type="ARBA" id="ARBA00013005"/>
    </source>
</evidence>
<keyword evidence="13" id="KW-1185">Reference proteome</keyword>
<reference evidence="13" key="1">
    <citation type="journal article" date="2019" name="Int. J. Syst. Evol. Microbiol.">
        <title>The Global Catalogue of Microorganisms (GCM) 10K type strain sequencing project: providing services to taxonomists for standard genome sequencing and annotation.</title>
        <authorList>
            <consortium name="The Broad Institute Genomics Platform"/>
            <consortium name="The Broad Institute Genome Sequencing Center for Infectious Disease"/>
            <person name="Wu L."/>
            <person name="Ma J."/>
        </authorList>
    </citation>
    <scope>NUCLEOTIDE SEQUENCE [LARGE SCALE GENOMIC DNA]</scope>
    <source>
        <strain evidence="13">CGMCC 4.1469</strain>
    </source>
</reference>
<dbReference type="Proteomes" id="UP001596052">
    <property type="component" value="Unassembled WGS sequence"/>
</dbReference>
<keyword evidence="10" id="KW-0067">ATP-binding</keyword>
<dbReference type="EC" id="6.3.2.30" evidence="4"/>
<dbReference type="InterPro" id="IPR011810">
    <property type="entry name" value="Cya_phycin_syn"/>
</dbReference>
<feature type="domain" description="ATP-grasp" evidence="11">
    <location>
        <begin position="230"/>
        <end position="483"/>
    </location>
</feature>
<dbReference type="EMBL" id="JBHSMQ010000001">
    <property type="protein sequence ID" value="MFC5453907.1"/>
    <property type="molecule type" value="Genomic_DNA"/>
</dbReference>
<dbReference type="Pfam" id="PF02875">
    <property type="entry name" value="Mur_ligase_C"/>
    <property type="match status" value="1"/>
</dbReference>
<organism evidence="12 13">
    <name type="scientific">Prosthecobacter fluviatilis</name>
    <dbReference type="NCBI Taxonomy" id="445931"/>
    <lineage>
        <taxon>Bacteria</taxon>
        <taxon>Pseudomonadati</taxon>
        <taxon>Verrucomicrobiota</taxon>
        <taxon>Verrucomicrobiia</taxon>
        <taxon>Verrucomicrobiales</taxon>
        <taxon>Verrucomicrobiaceae</taxon>
        <taxon>Prosthecobacter</taxon>
    </lineage>
</organism>
<evidence type="ECO:0000256" key="1">
    <source>
        <dbReference type="ARBA" id="ARBA00003184"/>
    </source>
</evidence>
<dbReference type="PANTHER" id="PTHR23135:SF18">
    <property type="entry name" value="CYANOPHYCIN SYNTHETASE"/>
    <property type="match status" value="1"/>
</dbReference>
<dbReference type="PANTHER" id="PTHR23135">
    <property type="entry name" value="MUR LIGASE FAMILY MEMBER"/>
    <property type="match status" value="1"/>
</dbReference>
<evidence type="ECO:0000256" key="6">
    <source>
        <dbReference type="ARBA" id="ARBA00022036"/>
    </source>
</evidence>
<dbReference type="GO" id="GO:0071160">
    <property type="term" value="F:cyanophycin synthetase activity (L-aspartate-adding)"/>
    <property type="evidence" value="ECO:0007669"/>
    <property type="project" value="UniProtKB-EC"/>
</dbReference>
<evidence type="ECO:0000256" key="8">
    <source>
        <dbReference type="ARBA" id="ARBA00048094"/>
    </source>
</evidence>
<comment type="function">
    <text evidence="1">Catalyzes the ATP-dependent polymerization of arginine and aspartate to multi-L-arginyl-poly-L-aspartic acid (cyanophycin; a water-insoluble reserve polymer).</text>
</comment>
<dbReference type="NCBIfam" id="TIGR02068">
    <property type="entry name" value="cya_phycin_syn"/>
    <property type="match status" value="1"/>
</dbReference>
<comment type="catalytic activity">
    <reaction evidence="8">
        <text>[L-4-(L-arginin-2-N-yl)aspartate](n)-L-aspartate + L-arginine + ATP = [L-4-(L-arginin-2-N-yl)aspartate](n+1) + ADP + phosphate + H(+)</text>
        <dbReference type="Rhea" id="RHEA:23888"/>
        <dbReference type="Rhea" id="RHEA-COMP:13732"/>
        <dbReference type="Rhea" id="RHEA-COMP:13733"/>
        <dbReference type="ChEBI" id="CHEBI:15378"/>
        <dbReference type="ChEBI" id="CHEBI:30616"/>
        <dbReference type="ChEBI" id="CHEBI:32682"/>
        <dbReference type="ChEBI" id="CHEBI:43474"/>
        <dbReference type="ChEBI" id="CHEBI:137986"/>
        <dbReference type="ChEBI" id="CHEBI:137990"/>
        <dbReference type="ChEBI" id="CHEBI:456216"/>
        <dbReference type="EC" id="6.3.2.30"/>
    </reaction>
</comment>
<protein>
    <recommendedName>
        <fullName evidence="6">Cyanophycin synthetase</fullName>
        <ecNumber evidence="5">6.3.2.29</ecNumber>
        <ecNumber evidence="4">6.3.2.30</ecNumber>
    </recommendedName>
    <alternativeName>
        <fullName evidence="7">Cyanophycin synthase</fullName>
    </alternativeName>
</protein>
<dbReference type="Gene3D" id="3.90.190.20">
    <property type="entry name" value="Mur ligase, C-terminal domain"/>
    <property type="match status" value="1"/>
</dbReference>
<evidence type="ECO:0000256" key="3">
    <source>
        <dbReference type="ARBA" id="ARBA00011738"/>
    </source>
</evidence>
<dbReference type="Gene3D" id="3.30.1490.20">
    <property type="entry name" value="ATP-grasp fold, A domain"/>
    <property type="match status" value="1"/>
</dbReference>
<dbReference type="GO" id="GO:0071161">
    <property type="term" value="F:cyanophycin synthetase activity (L-arginine-adding)"/>
    <property type="evidence" value="ECO:0007669"/>
    <property type="project" value="UniProtKB-EC"/>
</dbReference>
<dbReference type="InterPro" id="IPR011761">
    <property type="entry name" value="ATP-grasp"/>
</dbReference>
<evidence type="ECO:0000259" key="11">
    <source>
        <dbReference type="PROSITE" id="PS50975"/>
    </source>
</evidence>
<dbReference type="SUPFAM" id="SSF53244">
    <property type="entry name" value="MurD-like peptide ligases, peptide-binding domain"/>
    <property type="match status" value="1"/>
</dbReference>
<dbReference type="InterPro" id="IPR036615">
    <property type="entry name" value="Mur_ligase_C_dom_sf"/>
</dbReference>
<proteinExistence type="inferred from homology"/>
<sequence>MDNSARFTPRLPNTAPSCELRSTVVRKILALRGPNLWARETVLECKVEFPELTDYVANWRSWLFSWLPALEPQLSETSVVPQADSLAALLQVITLHLQSRSDLQVSFGKVMPTGQPLTYRIITQFDEEVVARAAFELARRLIDAALFGQTMDVNAALTELCELAQEVCLGPSTRAMVDAARLRGIPVHRLTEGSLVQLGWGAKQKKILAAATSQTSAIAEDIVQDKDFTRRMLNEIGLPVPQGRPVKNAEDAWAAANEIGLPVVVKPLDGNQGRGVALNLYTREQISTAYAAAREESRSVIVEQFAEGEDYRVLVIGRELIAASRRYPAHVIGDGEHTIQELVAEKNRDPRRAADHAAALSRIRIDAVALAVLAEQGVTPESVPEKDRMILIRRNANLSTGGTAVDCTAEVHPTICAAAVEAAQMVGLDICGIDMIAPDITQPLSPRNGVIIELNARPGLRMHLYPSEGEARPVGKAVIDTMFAPDCRGRIPIVAVTGVNGKTTTTRFIAHLLSQNQWCVGMTSTDGVFVGSRMIDTGDCSGPKSARSILSYPLCEAAVLETARGGILREGLAFDHCDVAVVTNIGAGDHLGINDINTPEQLAEVKQCIVAAVSAEGSAVLNAADPLVVKMAETYPRKTIFFALDGENTVIVLHRIKGERAIFVRDGSIVRATGPSEDIFMPLSEVPLTHGGRIGFQVENTLAAVAAAWALGIDDELIRQGARSFVPSLDQNAGRFNVLDLKGITVIVDYGHNVDALRALLDGLRQFENKRRIVVYSSAGDRRDSDIIEQGRMISAEFDDAWLYEGDYVRGRESGEIMSLLAQGLENAVRTRRVESILGHLKAVDLALESAQPGDLVMIQADTADETVQYLKEKYGAQ</sequence>
<comment type="caution">
    <text evidence="12">The sequence shown here is derived from an EMBL/GenBank/DDBJ whole genome shotgun (WGS) entry which is preliminary data.</text>
</comment>
<dbReference type="Pfam" id="PF02786">
    <property type="entry name" value="CPSase_L_D2"/>
    <property type="match status" value="1"/>
</dbReference>
<evidence type="ECO:0000313" key="13">
    <source>
        <dbReference type="Proteomes" id="UP001596052"/>
    </source>
</evidence>
<dbReference type="SUPFAM" id="SSF56059">
    <property type="entry name" value="Glutathione synthetase ATP-binding domain-like"/>
    <property type="match status" value="1"/>
</dbReference>
<dbReference type="InterPro" id="IPR036565">
    <property type="entry name" value="Mur-like_cat_sf"/>
</dbReference>
<dbReference type="InterPro" id="IPR013221">
    <property type="entry name" value="Mur_ligase_cen"/>
</dbReference>
<name>A0ABW0KMP1_9BACT</name>
<comment type="similarity">
    <text evidence="2">In the C-terminal section; belongs to the MurCDEF family.</text>
</comment>
<dbReference type="PROSITE" id="PS50975">
    <property type="entry name" value="ATP_GRASP"/>
    <property type="match status" value="1"/>
</dbReference>
<dbReference type="InterPro" id="IPR013815">
    <property type="entry name" value="ATP_grasp_subdomain_1"/>
</dbReference>
<dbReference type="InterPro" id="IPR005479">
    <property type="entry name" value="CPAse_ATP-bd"/>
</dbReference>
<dbReference type="Gene3D" id="3.40.1190.10">
    <property type="entry name" value="Mur-like, catalytic domain"/>
    <property type="match status" value="1"/>
</dbReference>
<evidence type="ECO:0000256" key="10">
    <source>
        <dbReference type="PROSITE-ProRule" id="PRU00409"/>
    </source>
</evidence>
<gene>
    <name evidence="12" type="primary">cphA</name>
    <name evidence="12" type="ORF">ACFQDI_03480</name>
</gene>
<dbReference type="InterPro" id="IPR004101">
    <property type="entry name" value="Mur_ligase_C"/>
</dbReference>
<dbReference type="SUPFAM" id="SSF53623">
    <property type="entry name" value="MurD-like peptide ligases, catalytic domain"/>
    <property type="match status" value="1"/>
</dbReference>
<comment type="subunit">
    <text evidence="3">Homodimer.</text>
</comment>